<name>A0A317XZ56_9BASI</name>
<feature type="region of interest" description="Disordered" evidence="2">
    <location>
        <begin position="92"/>
        <end position="201"/>
    </location>
</feature>
<keyword evidence="4" id="KW-1185">Reference proteome</keyword>
<dbReference type="PANTHER" id="PTHR16487">
    <property type="entry name" value="PPP4R2-RELATED PROTEIN"/>
    <property type="match status" value="1"/>
</dbReference>
<dbReference type="GO" id="GO:0005737">
    <property type="term" value="C:cytoplasm"/>
    <property type="evidence" value="ECO:0007669"/>
    <property type="project" value="TreeGrafter"/>
</dbReference>
<evidence type="ECO:0008006" key="5">
    <source>
        <dbReference type="Google" id="ProtNLM"/>
    </source>
</evidence>
<dbReference type="EMBL" id="KZ819188">
    <property type="protein sequence ID" value="PWZ02571.1"/>
    <property type="molecule type" value="Genomic_DNA"/>
</dbReference>
<feature type="compositionally biased region" description="Low complexity" evidence="2">
    <location>
        <begin position="161"/>
        <end position="175"/>
    </location>
</feature>
<evidence type="ECO:0000256" key="2">
    <source>
        <dbReference type="SAM" id="MobiDB-lite"/>
    </source>
</evidence>
<dbReference type="GO" id="GO:0019888">
    <property type="term" value="F:protein phosphatase regulator activity"/>
    <property type="evidence" value="ECO:0007669"/>
    <property type="project" value="InterPro"/>
</dbReference>
<comment type="similarity">
    <text evidence="1">Belongs to the PPP4R2 family.</text>
</comment>
<reference evidence="3 4" key="1">
    <citation type="journal article" date="2018" name="Mol. Biol. Evol.">
        <title>Broad Genomic Sampling Reveals a Smut Pathogenic Ancestry of the Fungal Clade Ustilaginomycotina.</title>
        <authorList>
            <person name="Kijpornyongpan T."/>
            <person name="Mondo S.J."/>
            <person name="Barry K."/>
            <person name="Sandor L."/>
            <person name="Lee J."/>
            <person name="Lipzen A."/>
            <person name="Pangilinan J."/>
            <person name="LaButti K."/>
            <person name="Hainaut M."/>
            <person name="Henrissat B."/>
            <person name="Grigoriev I.V."/>
            <person name="Spatafora J.W."/>
            <person name="Aime M.C."/>
        </authorList>
    </citation>
    <scope>NUCLEOTIDE SEQUENCE [LARGE SCALE GENOMIC DNA]</scope>
    <source>
        <strain evidence="3 4">MCA 3645</strain>
    </source>
</reference>
<feature type="compositionally biased region" description="Low complexity" evidence="2">
    <location>
        <begin position="502"/>
        <end position="521"/>
    </location>
</feature>
<dbReference type="PANTHER" id="PTHR16487:SF0">
    <property type="entry name" value="PROTEIN PHOSPHATASE 4 REGULATORY SUBUNIT 2-RELATED"/>
    <property type="match status" value="1"/>
</dbReference>
<accession>A0A317XZ56</accession>
<dbReference type="InParanoid" id="A0A317XZ56"/>
<dbReference type="GO" id="GO:0030289">
    <property type="term" value="C:protein phosphatase 4 complex"/>
    <property type="evidence" value="ECO:0007669"/>
    <property type="project" value="InterPro"/>
</dbReference>
<dbReference type="AlphaFoldDB" id="A0A317XZ56"/>
<feature type="compositionally biased region" description="Low complexity" evidence="2">
    <location>
        <begin position="452"/>
        <end position="474"/>
    </location>
</feature>
<dbReference type="InterPro" id="IPR015267">
    <property type="entry name" value="PPP4R2"/>
</dbReference>
<evidence type="ECO:0000313" key="3">
    <source>
        <dbReference type="EMBL" id="PWZ02571.1"/>
    </source>
</evidence>
<dbReference type="Proteomes" id="UP000246740">
    <property type="component" value="Unassembled WGS sequence"/>
</dbReference>
<dbReference type="GO" id="GO:0005634">
    <property type="term" value="C:nucleus"/>
    <property type="evidence" value="ECO:0007669"/>
    <property type="project" value="TreeGrafter"/>
</dbReference>
<evidence type="ECO:0000313" key="4">
    <source>
        <dbReference type="Proteomes" id="UP000246740"/>
    </source>
</evidence>
<protein>
    <recommendedName>
        <fullName evidence="5">PPP4R2-domain-containing protein</fullName>
    </recommendedName>
</protein>
<feature type="compositionally biased region" description="Low complexity" evidence="2">
    <location>
        <begin position="129"/>
        <end position="143"/>
    </location>
</feature>
<evidence type="ECO:0000256" key="1">
    <source>
        <dbReference type="ARBA" id="ARBA00009207"/>
    </source>
</evidence>
<dbReference type="OrthoDB" id="341898at2759"/>
<feature type="compositionally biased region" description="Polar residues" evidence="2">
    <location>
        <begin position="390"/>
        <end position="409"/>
    </location>
</feature>
<dbReference type="Pfam" id="PF09184">
    <property type="entry name" value="PPP4R2"/>
    <property type="match status" value="1"/>
</dbReference>
<feature type="region of interest" description="Disordered" evidence="2">
    <location>
        <begin position="305"/>
        <end position="344"/>
    </location>
</feature>
<organism evidence="3 4">
    <name type="scientific">Testicularia cyperi</name>
    <dbReference type="NCBI Taxonomy" id="1882483"/>
    <lineage>
        <taxon>Eukaryota</taxon>
        <taxon>Fungi</taxon>
        <taxon>Dikarya</taxon>
        <taxon>Basidiomycota</taxon>
        <taxon>Ustilaginomycotina</taxon>
        <taxon>Ustilaginomycetes</taxon>
        <taxon>Ustilaginales</taxon>
        <taxon>Anthracoideaceae</taxon>
        <taxon>Testicularia</taxon>
    </lineage>
</organism>
<proteinExistence type="inferred from homology"/>
<dbReference type="STRING" id="1882483.A0A317XZ56"/>
<gene>
    <name evidence="3" type="ORF">BCV70DRAFT_196818</name>
</gene>
<sequence length="559" mass="59287">MTSDTIHNISPSFAWSESYRAQLAHIAETDEYVHDGELTSLAPGSDATYDWPTLKDAIKHLIVECLEHEFSTERSFDLHPASVLVPYMQTGESSRSVRIGETEGNVEGSTDEAETKDMDTQQQQPNPGSEAQQEAGTSASAAGADDDEDVNGENKTNGAISDSSSSSSHSPTSPSAVGGSSQPGNAPYVPPADTQNFYPSKRPMVSSTYAVLSPAERDSEKTQLFEKLDDFDIQPPFTIQRLAELVLFPTRHYRSARKWASAVSKCLLVTATRDAFPISPVQSATTTINGVHVDEDTTNTATELSEIELDRLDGLTDSSSTVSRRTRTDSTASNPPHNLDPLFSPIPFLAKHEQDEAAQDPNLEQIPDLELSGADRTHSDTAPGEILGLSSESVPSASATNAQPALTTESEAHDTTAQAELPDSDIEMASDEAPTASKPEAGVDAESHVNAEETAGTATTTAASVSLESSTSEALGTSLPDASGPLPKGQVDELDNPSHEITPLSATTTPASPPTQQGPSATPDPTLHASSNNADIDTDIDIDDVRSPKRRKSIASIHD</sequence>
<feature type="region of interest" description="Disordered" evidence="2">
    <location>
        <begin position="373"/>
        <end position="559"/>
    </location>
</feature>